<name>A0A3M6ZD36_HORWE</name>
<evidence type="ECO:0000256" key="1">
    <source>
        <dbReference type="ARBA" id="ARBA00004191"/>
    </source>
</evidence>
<dbReference type="GO" id="GO:0009277">
    <property type="term" value="C:fungal-type cell wall"/>
    <property type="evidence" value="ECO:0007669"/>
    <property type="project" value="TreeGrafter"/>
</dbReference>
<comment type="subcellular location">
    <subcellularLocation>
        <location evidence="1">Secreted</location>
        <location evidence="1">Cell wall</location>
    </subcellularLocation>
</comment>
<comment type="similarity">
    <text evidence="6">Belongs to the PIR protein family.</text>
</comment>
<dbReference type="PANTHER" id="PTHR47254:SF1">
    <property type="entry name" value="CELL WALL MANNOPROTEIN CIS3-RELATED"/>
    <property type="match status" value="1"/>
</dbReference>
<dbReference type="PANTHER" id="PTHR47254">
    <property type="entry name" value="CELL WALL MANNOPROTEIN CIS3-RELATED"/>
    <property type="match status" value="1"/>
</dbReference>
<reference evidence="11 12" key="1">
    <citation type="journal article" date="2018" name="BMC Genomics">
        <title>Genomic evidence for intraspecific hybridization in a clonal and extremely halotolerant yeast.</title>
        <authorList>
            <person name="Gostincar C."/>
            <person name="Stajich J.E."/>
            <person name="Zupancic J."/>
            <person name="Zalar P."/>
            <person name="Gunde-Cimerman N."/>
        </authorList>
    </citation>
    <scope>NUCLEOTIDE SEQUENCE [LARGE SCALE GENOMIC DNA]</scope>
    <source>
        <strain evidence="10 12">EXF-6651</strain>
        <strain evidence="9 11">EXF-6669</strain>
    </source>
</reference>
<dbReference type="InterPro" id="IPR000420">
    <property type="entry name" value="Yeast_PIR_rpt"/>
</dbReference>
<dbReference type="GO" id="GO:0005199">
    <property type="term" value="F:structural constituent of cell wall"/>
    <property type="evidence" value="ECO:0007669"/>
    <property type="project" value="InterPro"/>
</dbReference>
<keyword evidence="5" id="KW-0677">Repeat</keyword>
<evidence type="ECO:0000313" key="11">
    <source>
        <dbReference type="Proteomes" id="UP000271337"/>
    </source>
</evidence>
<protein>
    <recommendedName>
        <fullName evidence="8">Cell wall mannoprotein PIR1-like C-terminal domain-containing protein</fullName>
    </recommendedName>
</protein>
<evidence type="ECO:0000313" key="10">
    <source>
        <dbReference type="EMBL" id="RMY15754.1"/>
    </source>
</evidence>
<keyword evidence="4 7" id="KW-0732">Signal</keyword>
<evidence type="ECO:0000256" key="2">
    <source>
        <dbReference type="ARBA" id="ARBA00022512"/>
    </source>
</evidence>
<feature type="signal peptide" evidence="7">
    <location>
        <begin position="1"/>
        <end position="16"/>
    </location>
</feature>
<dbReference type="GO" id="GO:0031505">
    <property type="term" value="P:fungal-type cell wall organization"/>
    <property type="evidence" value="ECO:0007669"/>
    <property type="project" value="UniProtKB-ARBA"/>
</dbReference>
<feature type="domain" description="Cell wall mannoprotein PIR1-like C-terminal" evidence="8">
    <location>
        <begin position="213"/>
        <end position="286"/>
    </location>
</feature>
<dbReference type="InterPro" id="IPR051153">
    <property type="entry name" value="Yeast_CWMannoprotein_PIR"/>
</dbReference>
<keyword evidence="2" id="KW-0134">Cell wall</keyword>
<dbReference type="OrthoDB" id="5415592at2759"/>
<gene>
    <name evidence="10" type="ORF">D0866_13760</name>
    <name evidence="9" type="ORF">D0867_07565</name>
</gene>
<organism evidence="9 11">
    <name type="scientific">Hortaea werneckii</name>
    <name type="common">Black yeast</name>
    <name type="synonym">Cladosporium werneckii</name>
    <dbReference type="NCBI Taxonomy" id="91943"/>
    <lineage>
        <taxon>Eukaryota</taxon>
        <taxon>Fungi</taxon>
        <taxon>Dikarya</taxon>
        <taxon>Ascomycota</taxon>
        <taxon>Pezizomycotina</taxon>
        <taxon>Dothideomycetes</taxon>
        <taxon>Dothideomycetidae</taxon>
        <taxon>Mycosphaerellales</taxon>
        <taxon>Teratosphaeriaceae</taxon>
        <taxon>Hortaea</taxon>
    </lineage>
</organism>
<evidence type="ECO:0000256" key="4">
    <source>
        <dbReference type="ARBA" id="ARBA00022729"/>
    </source>
</evidence>
<dbReference type="Proteomes" id="UP000271337">
    <property type="component" value="Unassembled WGS sequence"/>
</dbReference>
<dbReference type="Pfam" id="PF22799">
    <property type="entry name" value="PIR1-like_C"/>
    <property type="match status" value="1"/>
</dbReference>
<evidence type="ECO:0000256" key="3">
    <source>
        <dbReference type="ARBA" id="ARBA00022525"/>
    </source>
</evidence>
<feature type="chain" id="PRO_5044595482" description="Cell wall mannoprotein PIR1-like C-terminal domain-containing protein" evidence="7">
    <location>
        <begin position="17"/>
        <end position="296"/>
    </location>
</feature>
<dbReference type="InterPro" id="IPR054508">
    <property type="entry name" value="PIR1-like_C"/>
</dbReference>
<evidence type="ECO:0000256" key="5">
    <source>
        <dbReference type="ARBA" id="ARBA00022737"/>
    </source>
</evidence>
<evidence type="ECO:0000256" key="7">
    <source>
        <dbReference type="SAM" id="SignalP"/>
    </source>
</evidence>
<sequence>MAHYLSLLALAAFAGASPVAQGVTDAVAPSATAPAACSTDYASRFGIAVMSAAANAAAPAATVSQIADGQVQAAQNSRVCYDVDSQGRTVSRIADGQIKAPTSAPAPAPSMTMMGVSQIADGQIQGPACTPSAQVQDGQMGCTRVPAISQIPDGQIQAPTATVQSTTTNTVTSTATAVVSQIADSQIQNSGALSNGRVACQENSTLGLMLDNGVVTDNQGRTGYIASNRQFQFDSPPQAGAIYTSGFSLCSNGSLALGGSTTFYQCRSGGFYNLYDQNIAEYCEPVTLNAVDLLSC</sequence>
<dbReference type="Proteomes" id="UP000276864">
    <property type="component" value="Unassembled WGS sequence"/>
</dbReference>
<dbReference type="EMBL" id="QWIL01000796">
    <property type="protein sequence ID" value="RMY13097.1"/>
    <property type="molecule type" value="Genomic_DNA"/>
</dbReference>
<evidence type="ECO:0000259" key="8">
    <source>
        <dbReference type="Pfam" id="PF22799"/>
    </source>
</evidence>
<evidence type="ECO:0000256" key="6">
    <source>
        <dbReference type="ARBA" id="ARBA00038219"/>
    </source>
</evidence>
<dbReference type="PROSITE" id="PS50256">
    <property type="entry name" value="PIR_REPEAT_2"/>
    <property type="match status" value="2"/>
</dbReference>
<dbReference type="Pfam" id="PF00399">
    <property type="entry name" value="PIR"/>
    <property type="match status" value="1"/>
</dbReference>
<dbReference type="EMBL" id="QWIM01002293">
    <property type="protein sequence ID" value="RMY15754.1"/>
    <property type="molecule type" value="Genomic_DNA"/>
</dbReference>
<dbReference type="AlphaFoldDB" id="A0A3M6ZD36"/>
<evidence type="ECO:0000313" key="9">
    <source>
        <dbReference type="EMBL" id="RMY13097.1"/>
    </source>
</evidence>
<evidence type="ECO:0000313" key="12">
    <source>
        <dbReference type="Proteomes" id="UP000276864"/>
    </source>
</evidence>
<comment type="caution">
    <text evidence="9">The sequence shown here is derived from an EMBL/GenBank/DDBJ whole genome shotgun (WGS) entry which is preliminary data.</text>
</comment>
<proteinExistence type="inferred from homology"/>
<accession>A0A3M6ZD36</accession>
<keyword evidence="3" id="KW-0964">Secreted</keyword>